<dbReference type="AlphaFoldDB" id="A0A0G1PH26"/>
<dbReference type="Pfam" id="PF01649">
    <property type="entry name" value="Ribosomal_S20p"/>
    <property type="match status" value="1"/>
</dbReference>
<dbReference type="GO" id="GO:0019843">
    <property type="term" value="F:rRNA binding"/>
    <property type="evidence" value="ECO:0007669"/>
    <property type="project" value="UniProtKB-UniRule"/>
</dbReference>
<dbReference type="Proteomes" id="UP000034732">
    <property type="component" value="Unassembled WGS sequence"/>
</dbReference>
<accession>A0A0G1PH26</accession>
<feature type="compositionally biased region" description="Basic residues" evidence="7">
    <location>
        <begin position="14"/>
        <end position="24"/>
    </location>
</feature>
<dbReference type="InterPro" id="IPR002583">
    <property type="entry name" value="Ribosomal_bS20"/>
</dbReference>
<comment type="function">
    <text evidence="6">Binds directly to 16S ribosomal RNA.</text>
</comment>
<reference evidence="8 9" key="1">
    <citation type="journal article" date="2015" name="Nature">
        <title>rRNA introns, odd ribosomes, and small enigmatic genomes across a large radiation of phyla.</title>
        <authorList>
            <person name="Brown C.T."/>
            <person name="Hug L.A."/>
            <person name="Thomas B.C."/>
            <person name="Sharon I."/>
            <person name="Castelle C.J."/>
            <person name="Singh A."/>
            <person name="Wilkins M.J."/>
            <person name="Williams K.H."/>
            <person name="Banfield J.F."/>
        </authorList>
    </citation>
    <scope>NUCLEOTIDE SEQUENCE [LARGE SCALE GENOMIC DNA]</scope>
</reference>
<dbReference type="GO" id="GO:1990904">
    <property type="term" value="C:ribonucleoprotein complex"/>
    <property type="evidence" value="ECO:0007669"/>
    <property type="project" value="UniProtKB-KW"/>
</dbReference>
<dbReference type="EMBL" id="LCMF01000002">
    <property type="protein sequence ID" value="KKU31992.1"/>
    <property type="molecule type" value="Genomic_DNA"/>
</dbReference>
<comment type="similarity">
    <text evidence="6">Belongs to the bacterial ribosomal protein bS20 family.</text>
</comment>
<dbReference type="GO" id="GO:0005840">
    <property type="term" value="C:ribosome"/>
    <property type="evidence" value="ECO:0007669"/>
    <property type="project" value="UniProtKB-KW"/>
</dbReference>
<proteinExistence type="inferred from homology"/>
<organism evidence="8 9">
    <name type="scientific">candidate division WWE3 bacterium GW2011_GWA1_46_21</name>
    <dbReference type="NCBI Taxonomy" id="1619107"/>
    <lineage>
        <taxon>Bacteria</taxon>
        <taxon>Katanobacteria</taxon>
    </lineage>
</organism>
<sequence length="104" mass="11448">MANTKSAAKAAKQSQKKRKHNLMWKKRIKDGLKLIKKALESKATADILKAQLSGLQKVVDKAAKSRVIHANKANRIKTKIAKKIAAYASNTGKQPKRKSVSVKS</sequence>
<name>A0A0G1PH26_UNCKA</name>
<evidence type="ECO:0000256" key="5">
    <source>
        <dbReference type="ARBA" id="ARBA00035136"/>
    </source>
</evidence>
<evidence type="ECO:0000256" key="7">
    <source>
        <dbReference type="SAM" id="MobiDB-lite"/>
    </source>
</evidence>
<dbReference type="GO" id="GO:0003735">
    <property type="term" value="F:structural constituent of ribosome"/>
    <property type="evidence" value="ECO:0007669"/>
    <property type="project" value="InterPro"/>
</dbReference>
<evidence type="ECO:0000313" key="9">
    <source>
        <dbReference type="Proteomes" id="UP000034732"/>
    </source>
</evidence>
<keyword evidence="3 6" id="KW-0689">Ribosomal protein</keyword>
<keyword evidence="1 6" id="KW-0699">rRNA-binding</keyword>
<dbReference type="Gene3D" id="1.20.58.110">
    <property type="entry name" value="Ribosomal protein S20"/>
    <property type="match status" value="1"/>
</dbReference>
<dbReference type="HAMAP" id="MF_00500">
    <property type="entry name" value="Ribosomal_bS20"/>
    <property type="match status" value="1"/>
</dbReference>
<feature type="compositionally biased region" description="Low complexity" evidence="7">
    <location>
        <begin position="1"/>
        <end position="13"/>
    </location>
</feature>
<dbReference type="GO" id="GO:0006412">
    <property type="term" value="P:translation"/>
    <property type="evidence" value="ECO:0007669"/>
    <property type="project" value="UniProtKB-UniRule"/>
</dbReference>
<keyword evidence="4 6" id="KW-0687">Ribonucleoprotein</keyword>
<gene>
    <name evidence="6" type="primary">rpsT</name>
    <name evidence="8" type="ORF">UX44_C0002G0025</name>
</gene>
<evidence type="ECO:0000256" key="1">
    <source>
        <dbReference type="ARBA" id="ARBA00022730"/>
    </source>
</evidence>
<dbReference type="InterPro" id="IPR036510">
    <property type="entry name" value="Ribosomal_bS20_sf"/>
</dbReference>
<feature type="region of interest" description="Disordered" evidence="7">
    <location>
        <begin position="1"/>
        <end position="24"/>
    </location>
</feature>
<dbReference type="SUPFAM" id="SSF46992">
    <property type="entry name" value="Ribosomal protein S20"/>
    <property type="match status" value="1"/>
</dbReference>
<evidence type="ECO:0000313" key="8">
    <source>
        <dbReference type="EMBL" id="KKU31992.1"/>
    </source>
</evidence>
<evidence type="ECO:0000256" key="3">
    <source>
        <dbReference type="ARBA" id="ARBA00022980"/>
    </source>
</evidence>
<protein>
    <recommendedName>
        <fullName evidence="5 6">Small ribosomal subunit protein bS20</fullName>
    </recommendedName>
</protein>
<dbReference type="NCBIfam" id="TIGR00029">
    <property type="entry name" value="S20"/>
    <property type="match status" value="1"/>
</dbReference>
<keyword evidence="2 6" id="KW-0694">RNA-binding</keyword>
<evidence type="ECO:0000256" key="2">
    <source>
        <dbReference type="ARBA" id="ARBA00022884"/>
    </source>
</evidence>
<evidence type="ECO:0000256" key="6">
    <source>
        <dbReference type="HAMAP-Rule" id="MF_00500"/>
    </source>
</evidence>
<evidence type="ECO:0000256" key="4">
    <source>
        <dbReference type="ARBA" id="ARBA00023274"/>
    </source>
</evidence>
<comment type="caution">
    <text evidence="8">The sequence shown here is derived from an EMBL/GenBank/DDBJ whole genome shotgun (WGS) entry which is preliminary data.</text>
</comment>